<reference evidence="8" key="1">
    <citation type="journal article" date="2021" name="Syst. Appl. Microbiol.">
        <title>Roseomonas hellenica sp. nov., isolated from roots of wild-growing Alkanna tinctoria.</title>
        <authorList>
            <person name="Rat A."/>
            <person name="Naranjo H.D."/>
            <person name="Lebbe L."/>
            <person name="Cnockaert M."/>
            <person name="Krigas N."/>
            <person name="Grigoriadou K."/>
            <person name="Maloupa E."/>
            <person name="Willems A."/>
        </authorList>
    </citation>
    <scope>NUCLEOTIDE SEQUENCE [LARGE SCALE GENOMIC DNA]</scope>
    <source>
        <strain evidence="8">LMG 31159</strain>
    </source>
</reference>
<dbReference type="Pfam" id="PF03865">
    <property type="entry name" value="ShlB"/>
    <property type="match status" value="1"/>
</dbReference>
<dbReference type="InterPro" id="IPR051544">
    <property type="entry name" value="TPS_OM_transporter"/>
</dbReference>
<evidence type="ECO:0000256" key="4">
    <source>
        <dbReference type="SAM" id="SignalP"/>
    </source>
</evidence>
<dbReference type="InterPro" id="IPR005565">
    <property type="entry name" value="Hemolysn_activator_HlyB_C"/>
</dbReference>
<keyword evidence="1" id="KW-1134">Transmembrane beta strand</keyword>
<evidence type="ECO:0000259" key="5">
    <source>
        <dbReference type="Pfam" id="PF03865"/>
    </source>
</evidence>
<feature type="domain" description="Haemolysin activator HlyB C-terminal" evidence="5">
    <location>
        <begin position="218"/>
        <end position="513"/>
    </location>
</feature>
<evidence type="ECO:0000313" key="7">
    <source>
        <dbReference type="EMBL" id="MBR0652308.1"/>
    </source>
</evidence>
<feature type="chain" id="PRO_5047212335" evidence="4">
    <location>
        <begin position="27"/>
        <end position="557"/>
    </location>
</feature>
<dbReference type="Gene3D" id="2.40.160.50">
    <property type="entry name" value="membrane protein fhac: a member of the omp85/tpsb transporter family"/>
    <property type="match status" value="1"/>
</dbReference>
<accession>A0ABS5EMQ4</accession>
<dbReference type="EMBL" id="JAAEDI010000027">
    <property type="protein sequence ID" value="MBR0652308.1"/>
    <property type="molecule type" value="Genomic_DNA"/>
</dbReference>
<keyword evidence="2" id="KW-0812">Transmembrane</keyword>
<dbReference type="PANTHER" id="PTHR34597">
    <property type="entry name" value="SLR1661 PROTEIN"/>
    <property type="match status" value="1"/>
</dbReference>
<name>A0ABS5EMQ4_9PROT</name>
<dbReference type="RefSeq" id="WP_211871025.1">
    <property type="nucleotide sequence ID" value="NZ_JAAEDI010000027.1"/>
</dbReference>
<keyword evidence="4" id="KW-0732">Signal</keyword>
<organism evidence="7 8">
    <name type="scientific">Neoroseomonas terrae</name>
    <dbReference type="NCBI Taxonomy" id="424799"/>
    <lineage>
        <taxon>Bacteria</taxon>
        <taxon>Pseudomonadati</taxon>
        <taxon>Pseudomonadota</taxon>
        <taxon>Alphaproteobacteria</taxon>
        <taxon>Acetobacterales</taxon>
        <taxon>Acetobacteraceae</taxon>
        <taxon>Neoroseomonas</taxon>
    </lineage>
</organism>
<dbReference type="InterPro" id="IPR013686">
    <property type="entry name" value="Polypept-transport_assoc_ShlB"/>
</dbReference>
<dbReference type="Proteomes" id="UP000698752">
    <property type="component" value="Unassembled WGS sequence"/>
</dbReference>
<gene>
    <name evidence="7" type="ORF">GXW78_21810</name>
</gene>
<feature type="domain" description="Polypeptide-transport-associated ShlB-type" evidence="6">
    <location>
        <begin position="69"/>
        <end position="144"/>
    </location>
</feature>
<evidence type="ECO:0000259" key="6">
    <source>
        <dbReference type="Pfam" id="PF08479"/>
    </source>
</evidence>
<evidence type="ECO:0000256" key="1">
    <source>
        <dbReference type="ARBA" id="ARBA00022452"/>
    </source>
</evidence>
<sequence>MNIRLLVRRLGTAGLLLCGGGAAAMAQTGPRMVDTGRLDQVPARVETAPTRAPAEPAPAAPLIAAVRPFRLTAVQVTGAEAAPPGALEPAWRQVIGQEVGAAGLLALAQAIEARIEALGFALRQVRIPSQDFAGGVLRVEVVLGHLSEVTVGGDAAPAGSAFVQAQIARLTAERPLRQETLDRALALLARVPGLTVRSTVEPTTDLAALKLKLDLSWRPVDFGLGANNLGAVPLGRTQFDALLGVNGLLGGAGDRTEFIFAMPWDAQRFRYYGLTHARPIGDNGLTLRLSAGYLRTKESDTTTDGDATTYGIALSYPVILSPRRELSVDGSFDGINSESALLGFTLSNERTRALRGGVSFAEQTPGQGTSVLRLVVSRGLDIFGARTGSPFYGGPNFLKSVLQLFREQELPGPFVARLAGLGQLANSPLPASESLLFGGRPFGRGFPQASLQGDSGLLGSAELAVRIEALDVGPISRVEAYGFVDGGALWTLEAAQRGLPEYVSAVSTGAGLRATLASRVTGDVYVARGVAHDAPGLANEAWQVLFTLRSAFPGPLR</sequence>
<dbReference type="Gene3D" id="3.10.20.310">
    <property type="entry name" value="membrane protein fhac"/>
    <property type="match status" value="1"/>
</dbReference>
<evidence type="ECO:0000256" key="2">
    <source>
        <dbReference type="ARBA" id="ARBA00022692"/>
    </source>
</evidence>
<feature type="signal peptide" evidence="4">
    <location>
        <begin position="1"/>
        <end position="26"/>
    </location>
</feature>
<keyword evidence="1" id="KW-0472">Membrane</keyword>
<keyword evidence="8" id="KW-1185">Reference proteome</keyword>
<dbReference type="PANTHER" id="PTHR34597:SF6">
    <property type="entry name" value="BLR6126 PROTEIN"/>
    <property type="match status" value="1"/>
</dbReference>
<proteinExistence type="predicted"/>
<evidence type="ECO:0000256" key="3">
    <source>
        <dbReference type="ARBA" id="ARBA00023237"/>
    </source>
</evidence>
<comment type="caution">
    <text evidence="7">The sequence shown here is derived from an EMBL/GenBank/DDBJ whole genome shotgun (WGS) entry which is preliminary data.</text>
</comment>
<protein>
    <submittedName>
        <fullName evidence="7">ShlB/FhaC/HecB family hemolysin secretion/activation protein</fullName>
    </submittedName>
</protein>
<evidence type="ECO:0000313" key="8">
    <source>
        <dbReference type="Proteomes" id="UP000698752"/>
    </source>
</evidence>
<dbReference type="Pfam" id="PF08479">
    <property type="entry name" value="POTRA_2"/>
    <property type="match status" value="1"/>
</dbReference>
<keyword evidence="3" id="KW-0998">Cell outer membrane</keyword>